<evidence type="ECO:0000313" key="1">
    <source>
        <dbReference type="EMBL" id="AFL66754.1"/>
    </source>
</evidence>
<evidence type="ECO:0000313" key="2">
    <source>
        <dbReference type="Proteomes" id="UP000006175"/>
    </source>
</evidence>
<gene>
    <name evidence="1" type="ORF">Desfe_0865</name>
</gene>
<reference evidence="1 2" key="1">
    <citation type="journal article" date="2012" name="J. Bacteriol.">
        <title>Complete Genome Sequence of Desulfurococcus fermentans, a Hyperthermophilic Cellulolytic Crenarchaeon Isolated from a Freshwater Hot Spring in Kamchatka, Russia.</title>
        <authorList>
            <person name="Susanti D."/>
            <person name="Johnson E.F."/>
            <person name="Rodriguez J.R."/>
            <person name="Anderson I."/>
            <person name="Perevalova A.A."/>
            <person name="Kyrpides N."/>
            <person name="Lucas S."/>
            <person name="Han J."/>
            <person name="Lapidus A."/>
            <person name="Cheng J.F."/>
            <person name="Goodwin L."/>
            <person name="Pitluck S."/>
            <person name="Mavrommatis K."/>
            <person name="Peters L."/>
            <person name="Land M.L."/>
            <person name="Hauser L."/>
            <person name="Gopalan V."/>
            <person name="Chan P.P."/>
            <person name="Lowe T.M."/>
            <person name="Atomi H."/>
            <person name="Bonch-Osmolovskaya E.A."/>
            <person name="Woyke T."/>
            <person name="Mukhopadhyay B."/>
        </authorList>
    </citation>
    <scope>NUCLEOTIDE SEQUENCE [LARGE SCALE GENOMIC DNA]</scope>
    <source>
        <strain evidence="1 2">DSM 16532</strain>
    </source>
</reference>
<name>I3XS30_DESAM</name>
<dbReference type="GeneID" id="13061240"/>
<dbReference type="AlphaFoldDB" id="I3XS30"/>
<protein>
    <submittedName>
        <fullName evidence="1">Uncharacterized protein</fullName>
    </submittedName>
</protein>
<dbReference type="EMBL" id="CP003321">
    <property type="protein sequence ID" value="AFL66754.1"/>
    <property type="molecule type" value="Genomic_DNA"/>
</dbReference>
<accession>I3XS30</accession>
<proteinExistence type="predicted"/>
<dbReference type="RefSeq" id="WP_014767654.1">
    <property type="nucleotide sequence ID" value="NC_018001.1"/>
</dbReference>
<keyword evidence="2" id="KW-1185">Reference proteome</keyword>
<organism evidence="1 2">
    <name type="scientific">Desulfurococcus amylolyticus DSM 16532</name>
    <dbReference type="NCBI Taxonomy" id="768672"/>
    <lineage>
        <taxon>Archaea</taxon>
        <taxon>Thermoproteota</taxon>
        <taxon>Thermoprotei</taxon>
        <taxon>Desulfurococcales</taxon>
        <taxon>Desulfurococcaceae</taxon>
        <taxon>Desulfurococcus</taxon>
    </lineage>
</organism>
<dbReference type="Proteomes" id="UP000006175">
    <property type="component" value="Chromosome"/>
</dbReference>
<dbReference type="OrthoDB" id="376979at2157"/>
<sequence length="101" mass="11258">MVLAKIRGNTSENAVIIDGNVIEISLKPRKRMISLRVNEEDLEIIDKFAARQGSISRTLLLTRVMEALAEGLKRSNGEITSITLSFKTKSMETISIQLNLN</sequence>
<dbReference type="HOGENOM" id="CLU_180498_0_0_2"/>
<dbReference type="eggNOG" id="arCOG10621">
    <property type="taxonomic scope" value="Archaea"/>
</dbReference>
<dbReference type="KEGG" id="dfd:Desfe_0865"/>